<organism evidence="4 5">
    <name type="scientific">Aegilops tauschii subsp. strangulata</name>
    <name type="common">Goatgrass</name>
    <dbReference type="NCBI Taxonomy" id="200361"/>
    <lineage>
        <taxon>Eukaryota</taxon>
        <taxon>Viridiplantae</taxon>
        <taxon>Streptophyta</taxon>
        <taxon>Embryophyta</taxon>
        <taxon>Tracheophyta</taxon>
        <taxon>Spermatophyta</taxon>
        <taxon>Magnoliopsida</taxon>
        <taxon>Liliopsida</taxon>
        <taxon>Poales</taxon>
        <taxon>Poaceae</taxon>
        <taxon>BOP clade</taxon>
        <taxon>Pooideae</taxon>
        <taxon>Triticodae</taxon>
        <taxon>Triticeae</taxon>
        <taxon>Triticinae</taxon>
        <taxon>Aegilops</taxon>
    </lineage>
</organism>
<feature type="domain" description="Plastocyanin-like" evidence="3">
    <location>
        <begin position="236"/>
        <end position="324"/>
    </location>
</feature>
<dbReference type="AlphaFoldDB" id="A0A453CMY9"/>
<accession>A0A453CMY9</accession>
<evidence type="ECO:0000313" key="4">
    <source>
        <dbReference type="EnsemblPlants" id="AET2Gv20902100.6"/>
    </source>
</evidence>
<dbReference type="PANTHER" id="PTHR11709">
    <property type="entry name" value="MULTI-COPPER OXIDASE"/>
    <property type="match status" value="1"/>
</dbReference>
<sequence>VLIGDWYNTTHKQALQAMLDDGKLLPSPDAILINGKGPGRANFTVEQGKTYRLRVSNVGLRSTLNFMIQDHNVTLVEVEGTHTVQNTYTSLDVHAGQSLSVLFTADRPAGGYHIAVSSRFTNQTLNSTAVLRYAGSTGFSGPPRALNQSDVDFSLNQARSIRTNLTASGPRPNPQGSYHYGSINVSRTIRLANSAGQVGGKPRYGVNGVSYVDADTPLKLADYYNISGVYRMGAIPDAPAASHSGTQNGTGADAALKNATAVMDSDHRSFVEVVFENSEDSLQSWHLDGYSVFVAGMDKGAWSEQSRKGYNLVDAVTRCTVQVRFSSFSCLT</sequence>
<dbReference type="EnsemblPlants" id="AET2Gv20902100.6">
    <property type="protein sequence ID" value="AET2Gv20902100.6"/>
    <property type="gene ID" value="AET2Gv20902100"/>
</dbReference>
<dbReference type="Pfam" id="PF00394">
    <property type="entry name" value="Cu-oxidase"/>
    <property type="match status" value="1"/>
</dbReference>
<dbReference type="GO" id="GO:0005507">
    <property type="term" value="F:copper ion binding"/>
    <property type="evidence" value="ECO:0007669"/>
    <property type="project" value="InterPro"/>
</dbReference>
<proteinExistence type="inferred from homology"/>
<evidence type="ECO:0008006" key="6">
    <source>
        <dbReference type="Google" id="ProtNLM"/>
    </source>
</evidence>
<name>A0A453CMY9_AEGTS</name>
<reference evidence="5" key="2">
    <citation type="journal article" date="2017" name="Nat. Plants">
        <title>The Aegilops tauschii genome reveals multiple impacts of transposons.</title>
        <authorList>
            <person name="Zhao G."/>
            <person name="Zou C."/>
            <person name="Li K."/>
            <person name="Wang K."/>
            <person name="Li T."/>
            <person name="Gao L."/>
            <person name="Zhang X."/>
            <person name="Wang H."/>
            <person name="Yang Z."/>
            <person name="Liu X."/>
            <person name="Jiang W."/>
            <person name="Mao L."/>
            <person name="Kong X."/>
            <person name="Jiao Y."/>
            <person name="Jia J."/>
        </authorList>
    </citation>
    <scope>NUCLEOTIDE SEQUENCE [LARGE SCALE GENOMIC DNA]</scope>
    <source>
        <strain evidence="5">cv. AL8/78</strain>
    </source>
</reference>
<dbReference type="Pfam" id="PF07731">
    <property type="entry name" value="Cu-oxidase_2"/>
    <property type="match status" value="1"/>
</dbReference>
<protein>
    <recommendedName>
        <fullName evidence="6">Plastocyanin-like domain-containing protein</fullName>
    </recommendedName>
</protein>
<feature type="domain" description="Plastocyanin-like" evidence="2">
    <location>
        <begin position="2"/>
        <end position="135"/>
    </location>
</feature>
<dbReference type="PANTHER" id="PTHR11709:SF387">
    <property type="entry name" value="OS04G0561900 PROTEIN"/>
    <property type="match status" value="1"/>
</dbReference>
<dbReference type="InterPro" id="IPR001117">
    <property type="entry name" value="Cu-oxidase_2nd"/>
</dbReference>
<reference evidence="5" key="1">
    <citation type="journal article" date="2014" name="Science">
        <title>Ancient hybridizations among the ancestral genomes of bread wheat.</title>
        <authorList>
            <consortium name="International Wheat Genome Sequencing Consortium,"/>
            <person name="Marcussen T."/>
            <person name="Sandve S.R."/>
            <person name="Heier L."/>
            <person name="Spannagl M."/>
            <person name="Pfeifer M."/>
            <person name="Jakobsen K.S."/>
            <person name="Wulff B.B."/>
            <person name="Steuernagel B."/>
            <person name="Mayer K.F."/>
            <person name="Olsen O.A."/>
        </authorList>
    </citation>
    <scope>NUCLEOTIDE SEQUENCE [LARGE SCALE GENOMIC DNA]</scope>
    <source>
        <strain evidence="5">cv. AL8/78</strain>
    </source>
</reference>
<dbReference type="Gramene" id="AET2Gv20902100.6">
    <property type="protein sequence ID" value="AET2Gv20902100.6"/>
    <property type="gene ID" value="AET2Gv20902100"/>
</dbReference>
<comment type="similarity">
    <text evidence="1">Belongs to the multicopper oxidase family.</text>
</comment>
<reference evidence="4" key="3">
    <citation type="journal article" date="2017" name="Nature">
        <title>Genome sequence of the progenitor of the wheat D genome Aegilops tauschii.</title>
        <authorList>
            <person name="Luo M.C."/>
            <person name="Gu Y.Q."/>
            <person name="Puiu D."/>
            <person name="Wang H."/>
            <person name="Twardziok S.O."/>
            <person name="Deal K.R."/>
            <person name="Huo N."/>
            <person name="Zhu T."/>
            <person name="Wang L."/>
            <person name="Wang Y."/>
            <person name="McGuire P.E."/>
            <person name="Liu S."/>
            <person name="Long H."/>
            <person name="Ramasamy R.K."/>
            <person name="Rodriguez J.C."/>
            <person name="Van S.L."/>
            <person name="Yuan L."/>
            <person name="Wang Z."/>
            <person name="Xia Z."/>
            <person name="Xiao L."/>
            <person name="Anderson O.D."/>
            <person name="Ouyang S."/>
            <person name="Liang Y."/>
            <person name="Zimin A.V."/>
            <person name="Pertea G."/>
            <person name="Qi P."/>
            <person name="Bennetzen J.L."/>
            <person name="Dai X."/>
            <person name="Dawson M.W."/>
            <person name="Muller H.G."/>
            <person name="Kugler K."/>
            <person name="Rivarola-Duarte L."/>
            <person name="Spannagl M."/>
            <person name="Mayer K.F.X."/>
            <person name="Lu F.H."/>
            <person name="Bevan M.W."/>
            <person name="Leroy P."/>
            <person name="Li P."/>
            <person name="You F.M."/>
            <person name="Sun Q."/>
            <person name="Liu Z."/>
            <person name="Lyons E."/>
            <person name="Wicker T."/>
            <person name="Salzberg S.L."/>
            <person name="Devos K.M."/>
            <person name="Dvorak J."/>
        </authorList>
    </citation>
    <scope>NUCLEOTIDE SEQUENCE [LARGE SCALE GENOMIC DNA]</scope>
    <source>
        <strain evidence="4">cv. AL8/78</strain>
    </source>
</reference>
<reference evidence="4" key="4">
    <citation type="submission" date="2019-03" db="UniProtKB">
        <authorList>
            <consortium name="EnsemblPlants"/>
        </authorList>
    </citation>
    <scope>IDENTIFICATION</scope>
</reference>
<evidence type="ECO:0000259" key="2">
    <source>
        <dbReference type="Pfam" id="PF00394"/>
    </source>
</evidence>
<dbReference type="InterPro" id="IPR045087">
    <property type="entry name" value="Cu-oxidase_fam"/>
</dbReference>
<dbReference type="InterPro" id="IPR008972">
    <property type="entry name" value="Cupredoxin"/>
</dbReference>
<dbReference type="InterPro" id="IPR011706">
    <property type="entry name" value="Cu-oxidase_C"/>
</dbReference>
<evidence type="ECO:0000313" key="5">
    <source>
        <dbReference type="Proteomes" id="UP000015105"/>
    </source>
</evidence>
<evidence type="ECO:0000259" key="3">
    <source>
        <dbReference type="Pfam" id="PF07731"/>
    </source>
</evidence>
<evidence type="ECO:0000256" key="1">
    <source>
        <dbReference type="ARBA" id="ARBA00010609"/>
    </source>
</evidence>
<keyword evidence="5" id="KW-1185">Reference proteome</keyword>
<dbReference type="SUPFAM" id="SSF49503">
    <property type="entry name" value="Cupredoxins"/>
    <property type="match status" value="2"/>
</dbReference>
<dbReference type="Proteomes" id="UP000015105">
    <property type="component" value="Chromosome 2D"/>
</dbReference>
<dbReference type="GO" id="GO:0016491">
    <property type="term" value="F:oxidoreductase activity"/>
    <property type="evidence" value="ECO:0007669"/>
    <property type="project" value="InterPro"/>
</dbReference>
<dbReference type="Gene3D" id="2.60.40.420">
    <property type="entry name" value="Cupredoxins - blue copper proteins"/>
    <property type="match status" value="2"/>
</dbReference>
<reference evidence="4" key="5">
    <citation type="journal article" date="2021" name="G3 (Bethesda)">
        <title>Aegilops tauschii genome assembly Aet v5.0 features greater sequence contiguity and improved annotation.</title>
        <authorList>
            <person name="Wang L."/>
            <person name="Zhu T."/>
            <person name="Rodriguez J.C."/>
            <person name="Deal K.R."/>
            <person name="Dubcovsky J."/>
            <person name="McGuire P.E."/>
            <person name="Lux T."/>
            <person name="Spannagl M."/>
            <person name="Mayer K.F.X."/>
            <person name="Baldrich P."/>
            <person name="Meyers B.C."/>
            <person name="Huo N."/>
            <person name="Gu Y.Q."/>
            <person name="Zhou H."/>
            <person name="Devos K.M."/>
            <person name="Bennetzen J.L."/>
            <person name="Unver T."/>
            <person name="Budak H."/>
            <person name="Gulick P.J."/>
            <person name="Galiba G."/>
            <person name="Kalapos B."/>
            <person name="Nelson D.R."/>
            <person name="Li P."/>
            <person name="You F.M."/>
            <person name="Luo M.C."/>
            <person name="Dvorak J."/>
        </authorList>
    </citation>
    <scope>NUCLEOTIDE SEQUENCE [LARGE SCALE GENOMIC DNA]</scope>
    <source>
        <strain evidence="4">cv. AL8/78</strain>
    </source>
</reference>